<dbReference type="RefSeq" id="WP_045535886.1">
    <property type="nucleotide sequence ID" value="NZ_AP014569.1"/>
</dbReference>
<dbReference type="InterPro" id="IPR028344">
    <property type="entry name" value="ParE1/4"/>
</dbReference>
<dbReference type="Gene3D" id="3.30.2310.20">
    <property type="entry name" value="RelE-like"/>
    <property type="match status" value="1"/>
</dbReference>
<dbReference type="InterPro" id="IPR007712">
    <property type="entry name" value="RelE/ParE_toxin"/>
</dbReference>
<accession>A0A060NP86</accession>
<dbReference type="Proteomes" id="UP000066014">
    <property type="component" value="Chromosome"/>
</dbReference>
<evidence type="ECO:0000313" key="5">
    <source>
        <dbReference type="Proteomes" id="UP000066014"/>
    </source>
</evidence>
<evidence type="ECO:0000256" key="1">
    <source>
        <dbReference type="ARBA" id="ARBA00006226"/>
    </source>
</evidence>
<dbReference type="InterPro" id="IPR035093">
    <property type="entry name" value="RelE/ParE_toxin_dom_sf"/>
</dbReference>
<dbReference type="OrthoDB" id="516834at2"/>
<sequence length="97" mass="11533">MAEYRLTPAAERDLESIWTYTARQWGIEQARRYIERMTAAFAELAESPKKAPSCAHIRPDHRRWLVERHVIYLRVTDYGIAVVRVLHDRMNAPRHFN</sequence>
<dbReference type="Pfam" id="PF05016">
    <property type="entry name" value="ParE_toxin"/>
    <property type="match status" value="1"/>
</dbReference>
<dbReference type="InterPro" id="IPR051803">
    <property type="entry name" value="TA_system_RelE-like_toxin"/>
</dbReference>
<dbReference type="AlphaFoldDB" id="A0A060NP86"/>
<gene>
    <name evidence="4" type="ORF">SMCB_1369</name>
</gene>
<dbReference type="HOGENOM" id="CLU_147162_3_0_4"/>
<proteinExistence type="inferred from homology"/>
<keyword evidence="5" id="KW-1185">Reference proteome</keyword>
<evidence type="ECO:0000256" key="3">
    <source>
        <dbReference type="PIRNR" id="PIRNR029218"/>
    </source>
</evidence>
<dbReference type="KEGG" id="cbab:SMCB_1369"/>
<protein>
    <recommendedName>
        <fullName evidence="3">Toxin</fullName>
    </recommendedName>
</protein>
<comment type="similarity">
    <text evidence="1 3">Belongs to the RelE toxin family.</text>
</comment>
<dbReference type="PIRSF" id="PIRSF029218">
    <property type="entry name" value="ParE"/>
    <property type="match status" value="1"/>
</dbReference>
<dbReference type="PANTHER" id="PTHR33755">
    <property type="entry name" value="TOXIN PARE1-RELATED"/>
    <property type="match status" value="1"/>
</dbReference>
<keyword evidence="2" id="KW-1277">Toxin-antitoxin system</keyword>
<dbReference type="EMBL" id="AP014569">
    <property type="protein sequence ID" value="BAO83597.1"/>
    <property type="molecule type" value="Genomic_DNA"/>
</dbReference>
<name>A0A060NP86_9BURK</name>
<evidence type="ECO:0000256" key="2">
    <source>
        <dbReference type="ARBA" id="ARBA00022649"/>
    </source>
</evidence>
<evidence type="ECO:0000313" key="4">
    <source>
        <dbReference type="EMBL" id="BAO83597.1"/>
    </source>
</evidence>
<dbReference type="STRING" id="1458426.SMCB_1369"/>
<organism evidence="4 5">
    <name type="scientific">Serpentinimonas maccroryi</name>
    <dbReference type="NCBI Taxonomy" id="1458426"/>
    <lineage>
        <taxon>Bacteria</taxon>
        <taxon>Pseudomonadati</taxon>
        <taxon>Pseudomonadota</taxon>
        <taxon>Betaproteobacteria</taxon>
        <taxon>Burkholderiales</taxon>
        <taxon>Comamonadaceae</taxon>
        <taxon>Serpentinimonas</taxon>
    </lineage>
</organism>
<dbReference type="PANTHER" id="PTHR33755:SF9">
    <property type="entry name" value="TOXIN PARE1"/>
    <property type="match status" value="1"/>
</dbReference>
<reference evidence="4 5" key="1">
    <citation type="journal article" date="2014" name="Nat. Commun.">
        <title>Physiological and genomic features of highly alkaliphilic hydrogen-utilizing Betaproteobacteria from a continental serpentinizing site.</title>
        <authorList>
            <person name="Suzuki S."/>
            <person name="Kuenen J.G."/>
            <person name="Schipper K."/>
            <person name="van der Velde S."/>
            <person name="Ishii S."/>
            <person name="Wu A."/>
            <person name="Sorokin D.Y."/>
            <person name="Tenney A."/>
            <person name="Meng X.Y."/>
            <person name="Morrill P.L."/>
            <person name="Kamagata Y."/>
            <person name="Muyzer G."/>
            <person name="Nealson K.H."/>
        </authorList>
    </citation>
    <scope>NUCLEOTIDE SEQUENCE [LARGE SCALE GENOMIC DNA]</scope>
    <source>
        <strain evidence="4 5">B1</strain>
    </source>
</reference>